<protein>
    <recommendedName>
        <fullName evidence="3">histidine kinase</fullName>
        <ecNumber evidence="3">2.7.13.3</ecNumber>
    </recommendedName>
</protein>
<evidence type="ECO:0000256" key="9">
    <source>
        <dbReference type="ARBA" id="ARBA00022840"/>
    </source>
</evidence>
<comment type="caution">
    <text evidence="19">The sequence shown here is derived from an EMBL/GenBank/DDBJ whole genome shotgun (WGS) entry which is preliminary data.</text>
</comment>
<dbReference type="SMART" id="SM00091">
    <property type="entry name" value="PAS"/>
    <property type="match status" value="2"/>
</dbReference>
<evidence type="ECO:0000256" key="7">
    <source>
        <dbReference type="ARBA" id="ARBA00022741"/>
    </source>
</evidence>
<keyword evidence="4" id="KW-0597">Phosphoprotein</keyword>
<dbReference type="Pfam" id="PF00989">
    <property type="entry name" value="PAS"/>
    <property type="match status" value="1"/>
</dbReference>
<keyword evidence="9" id="KW-0067">ATP-binding</keyword>
<dbReference type="InterPro" id="IPR000014">
    <property type="entry name" value="PAS"/>
</dbReference>
<dbReference type="InterPro" id="IPR036890">
    <property type="entry name" value="HATPase_C_sf"/>
</dbReference>
<evidence type="ECO:0000256" key="6">
    <source>
        <dbReference type="ARBA" id="ARBA00022692"/>
    </source>
</evidence>
<dbReference type="PROSITE" id="PS50113">
    <property type="entry name" value="PAC"/>
    <property type="match status" value="2"/>
</dbReference>
<dbReference type="Gene3D" id="3.30.450.350">
    <property type="entry name" value="CHASE domain"/>
    <property type="match status" value="1"/>
</dbReference>
<dbReference type="InterPro" id="IPR003594">
    <property type="entry name" value="HATPase_dom"/>
</dbReference>
<dbReference type="SUPFAM" id="SSF55785">
    <property type="entry name" value="PYP-like sensor domain (PAS domain)"/>
    <property type="match status" value="2"/>
</dbReference>
<keyword evidence="5" id="KW-0808">Transferase</keyword>
<reference evidence="19 20" key="1">
    <citation type="submission" date="2024-05" db="EMBL/GenBank/DDBJ databases">
        <title>Roseateles sp. 2.12 16S ribosomal RNA gene Genome sequencing and assembly.</title>
        <authorList>
            <person name="Woo H."/>
        </authorList>
    </citation>
    <scope>NUCLEOTIDE SEQUENCE [LARGE SCALE GENOMIC DNA]</scope>
    <source>
        <strain evidence="19 20">2.12</strain>
    </source>
</reference>
<accession>A0ABV0GBX6</accession>
<dbReference type="Gene3D" id="3.30.565.10">
    <property type="entry name" value="Histidine kinase-like ATPase, C-terminal domain"/>
    <property type="match status" value="1"/>
</dbReference>
<sequence>MAEALPHRLFRGWIALGTGYWPVALSLVLSLLVCATLARLDARQAAEQERQHVAGQLDLLRSRLELAARNTFAPSQSLEAMIQLDGAISEARFALLTEKALKLYPQVRSIAIAPDDVVRLVYPLPGNERALGLDYRSVPAQWRQVQQARESQSAVLVGPVQLVQGGQGLILRNPVFLRAPPPAPPRYWGMVSVVADLDRFMADAGLGAHPELHLLLTESKGGKEAGRLIWGQSALLKQPPRDLVQQRVEVPGGQWLLAAQPADGWLDQPFRWDSPEVLTALAAGTVLSLLLALLVWQSRVLQQRNGTLAREIQEGQLMRAQLEESQARFRSMAALASDWVWEQDEQLCFTYISRIAEEATEVQSSSVLGHHRWDSPALLPGTDWEAHKALLARREPFRDFEYAQRTPDGSVRHVSISGVPFFDAEGRFKGYRGTGRNITPSKEAEAALRRSQLELSTARDRLQAVLDAAQEVAIIATDMAGHILLFNRGAEHMLGYAEAELLGRSPACLHDPGEVQQRAAELSRLRGTTVEGFETFVLLARELGSETREWSYLRKDGRRLWVSLSVSHVRARDGQAIGYLGVARDISAQRAAETELRQLNAELESRVQQRTLELREALRNLKEAQDGLLRSEKLAGLGSMVAGVAHELNTPLGNCLTTASTLQERTDEIRQEFGSGQMRRSSLEAYLLEAGQACDIMLRGLGTATELVSHFKQLSVDQTSMQRRSYALEAVVGDVISLLRARWKTTPWLLESELDLTDPLEGYPGPLGQVLGNLLLNALLHAFEGREQGRVKISARSLGASDYLLVVEDDGIGMSEEVRRRAFDPFFTTKMGRGGTGLGLNIVYNLVSTVLGGSISLHSEPGQGSRFEIRLPKVAPIVTMV</sequence>
<dbReference type="SUPFAM" id="SSF55874">
    <property type="entry name" value="ATPase domain of HSP90 chaperone/DNA topoisomerase II/histidine kinase"/>
    <property type="match status" value="1"/>
</dbReference>
<dbReference type="InterPro" id="IPR013767">
    <property type="entry name" value="PAS_fold"/>
</dbReference>
<dbReference type="InterPro" id="IPR000700">
    <property type="entry name" value="PAS-assoc_C"/>
</dbReference>
<evidence type="ECO:0000313" key="19">
    <source>
        <dbReference type="EMBL" id="MEO3712558.1"/>
    </source>
</evidence>
<organism evidence="19 20">
    <name type="scientific">Roseateles flavus</name>
    <dbReference type="NCBI Taxonomy" id="3149041"/>
    <lineage>
        <taxon>Bacteria</taxon>
        <taxon>Pseudomonadati</taxon>
        <taxon>Pseudomonadota</taxon>
        <taxon>Betaproteobacteria</taxon>
        <taxon>Burkholderiales</taxon>
        <taxon>Sphaerotilaceae</taxon>
        <taxon>Roseateles</taxon>
    </lineage>
</organism>
<dbReference type="InterPro" id="IPR001610">
    <property type="entry name" value="PAC"/>
</dbReference>
<evidence type="ECO:0000259" key="16">
    <source>
        <dbReference type="PROSITE" id="PS50112"/>
    </source>
</evidence>
<keyword evidence="11" id="KW-0902">Two-component regulatory system</keyword>
<proteinExistence type="predicted"/>
<evidence type="ECO:0000256" key="10">
    <source>
        <dbReference type="ARBA" id="ARBA00022989"/>
    </source>
</evidence>
<dbReference type="EC" id="2.7.13.3" evidence="3"/>
<dbReference type="SMART" id="SM00387">
    <property type="entry name" value="HATPase_c"/>
    <property type="match status" value="1"/>
</dbReference>
<dbReference type="Proteomes" id="UP001462640">
    <property type="component" value="Unassembled WGS sequence"/>
</dbReference>
<keyword evidence="20" id="KW-1185">Reference proteome</keyword>
<evidence type="ECO:0000256" key="4">
    <source>
        <dbReference type="ARBA" id="ARBA00022553"/>
    </source>
</evidence>
<dbReference type="InterPro" id="IPR003661">
    <property type="entry name" value="HisK_dim/P_dom"/>
</dbReference>
<comment type="catalytic activity">
    <reaction evidence="1">
        <text>ATP + protein L-histidine = ADP + protein N-phospho-L-histidine.</text>
        <dbReference type="EC" id="2.7.13.3"/>
    </reaction>
</comment>
<keyword evidence="6 14" id="KW-0812">Transmembrane</keyword>
<feature type="domain" description="PAC" evidence="17">
    <location>
        <begin position="398"/>
        <end position="450"/>
    </location>
</feature>
<dbReference type="RefSeq" id="WP_347608134.1">
    <property type="nucleotide sequence ID" value="NZ_JBDPZC010000002.1"/>
</dbReference>
<feature type="coiled-coil region" evidence="13">
    <location>
        <begin position="589"/>
        <end position="634"/>
    </location>
</feature>
<dbReference type="Pfam" id="PF13426">
    <property type="entry name" value="PAS_9"/>
    <property type="match status" value="1"/>
</dbReference>
<dbReference type="InterPro" id="IPR004358">
    <property type="entry name" value="Sig_transdc_His_kin-like_C"/>
</dbReference>
<keyword evidence="7" id="KW-0547">Nucleotide-binding</keyword>
<dbReference type="InterPro" id="IPR035965">
    <property type="entry name" value="PAS-like_dom_sf"/>
</dbReference>
<evidence type="ECO:0000313" key="20">
    <source>
        <dbReference type="Proteomes" id="UP001462640"/>
    </source>
</evidence>
<dbReference type="EMBL" id="JBDPZC010000002">
    <property type="protein sequence ID" value="MEO3712558.1"/>
    <property type="molecule type" value="Genomic_DNA"/>
</dbReference>
<comment type="subcellular location">
    <subcellularLocation>
        <location evidence="2">Membrane</location>
    </subcellularLocation>
</comment>
<dbReference type="PROSITE" id="PS50109">
    <property type="entry name" value="HIS_KIN"/>
    <property type="match status" value="1"/>
</dbReference>
<feature type="domain" description="CHASE" evidence="18">
    <location>
        <begin position="117"/>
        <end position="206"/>
    </location>
</feature>
<keyword evidence="12 14" id="KW-0472">Membrane</keyword>
<evidence type="ECO:0000259" key="18">
    <source>
        <dbReference type="PROSITE" id="PS50839"/>
    </source>
</evidence>
<keyword evidence="10 14" id="KW-1133">Transmembrane helix</keyword>
<dbReference type="PROSITE" id="PS50112">
    <property type="entry name" value="PAS"/>
    <property type="match status" value="1"/>
</dbReference>
<dbReference type="NCBIfam" id="TIGR00229">
    <property type="entry name" value="sensory_box"/>
    <property type="match status" value="2"/>
</dbReference>
<dbReference type="PANTHER" id="PTHR43065">
    <property type="entry name" value="SENSOR HISTIDINE KINASE"/>
    <property type="match status" value="1"/>
</dbReference>
<evidence type="ECO:0000259" key="15">
    <source>
        <dbReference type="PROSITE" id="PS50109"/>
    </source>
</evidence>
<evidence type="ECO:0000256" key="12">
    <source>
        <dbReference type="ARBA" id="ARBA00023136"/>
    </source>
</evidence>
<evidence type="ECO:0000256" key="8">
    <source>
        <dbReference type="ARBA" id="ARBA00022777"/>
    </source>
</evidence>
<evidence type="ECO:0000256" key="3">
    <source>
        <dbReference type="ARBA" id="ARBA00012438"/>
    </source>
</evidence>
<dbReference type="CDD" id="cd00130">
    <property type="entry name" value="PAS"/>
    <property type="match status" value="2"/>
</dbReference>
<evidence type="ECO:0000256" key="13">
    <source>
        <dbReference type="SAM" id="Coils"/>
    </source>
</evidence>
<evidence type="ECO:0000256" key="1">
    <source>
        <dbReference type="ARBA" id="ARBA00000085"/>
    </source>
</evidence>
<evidence type="ECO:0000256" key="14">
    <source>
        <dbReference type="SAM" id="Phobius"/>
    </source>
</evidence>
<name>A0ABV0GBX6_9BURK</name>
<dbReference type="InterPro" id="IPR036097">
    <property type="entry name" value="HisK_dim/P_sf"/>
</dbReference>
<dbReference type="CDD" id="cd00082">
    <property type="entry name" value="HisKA"/>
    <property type="match status" value="1"/>
</dbReference>
<dbReference type="Pfam" id="PF03924">
    <property type="entry name" value="CHASE"/>
    <property type="match status" value="1"/>
</dbReference>
<gene>
    <name evidence="19" type="ORF">ABDJ40_07230</name>
</gene>
<feature type="domain" description="PAC" evidence="17">
    <location>
        <begin position="546"/>
        <end position="598"/>
    </location>
</feature>
<evidence type="ECO:0000259" key="17">
    <source>
        <dbReference type="PROSITE" id="PS50113"/>
    </source>
</evidence>
<feature type="domain" description="Histidine kinase" evidence="15">
    <location>
        <begin position="643"/>
        <end position="875"/>
    </location>
</feature>
<dbReference type="PROSITE" id="PS50839">
    <property type="entry name" value="CHASE"/>
    <property type="match status" value="1"/>
</dbReference>
<dbReference type="PRINTS" id="PR00344">
    <property type="entry name" value="BCTRLSENSOR"/>
</dbReference>
<evidence type="ECO:0000256" key="11">
    <source>
        <dbReference type="ARBA" id="ARBA00023012"/>
    </source>
</evidence>
<dbReference type="InterPro" id="IPR042240">
    <property type="entry name" value="CHASE_sf"/>
</dbReference>
<feature type="domain" description="PAS" evidence="16">
    <location>
        <begin position="458"/>
        <end position="505"/>
    </location>
</feature>
<dbReference type="Gene3D" id="3.30.450.20">
    <property type="entry name" value="PAS domain"/>
    <property type="match status" value="2"/>
</dbReference>
<dbReference type="InterPro" id="IPR006189">
    <property type="entry name" value="CHASE_dom"/>
</dbReference>
<dbReference type="Gene3D" id="1.10.287.130">
    <property type="match status" value="1"/>
</dbReference>
<evidence type="ECO:0000256" key="2">
    <source>
        <dbReference type="ARBA" id="ARBA00004370"/>
    </source>
</evidence>
<dbReference type="SMART" id="SM00086">
    <property type="entry name" value="PAC"/>
    <property type="match status" value="2"/>
</dbReference>
<feature type="transmembrane region" description="Helical" evidence="14">
    <location>
        <begin position="20"/>
        <end position="40"/>
    </location>
</feature>
<keyword evidence="13" id="KW-0175">Coiled coil</keyword>
<keyword evidence="8" id="KW-0418">Kinase</keyword>
<dbReference type="InterPro" id="IPR005467">
    <property type="entry name" value="His_kinase_dom"/>
</dbReference>
<dbReference type="SMART" id="SM01079">
    <property type="entry name" value="CHASE"/>
    <property type="match status" value="1"/>
</dbReference>
<dbReference type="Pfam" id="PF02518">
    <property type="entry name" value="HATPase_c"/>
    <property type="match status" value="1"/>
</dbReference>
<dbReference type="SUPFAM" id="SSF47384">
    <property type="entry name" value="Homodimeric domain of signal transducing histidine kinase"/>
    <property type="match status" value="1"/>
</dbReference>
<evidence type="ECO:0000256" key="5">
    <source>
        <dbReference type="ARBA" id="ARBA00022679"/>
    </source>
</evidence>